<evidence type="ECO:0000256" key="1">
    <source>
        <dbReference type="ARBA" id="ARBA00004926"/>
    </source>
</evidence>
<comment type="pathway">
    <text evidence="1">Carbohydrate degradation; glycolysis; D-glyceraldehyde 3-phosphate and glycerone phosphate from D-glucose: step 2/4.</text>
</comment>
<proteinExistence type="inferred from homology"/>
<accession>X1AGY5</accession>
<comment type="catalytic activity">
    <reaction evidence="6">
        <text>alpha-D-glucose 6-phosphate = beta-D-fructose 6-phosphate</text>
        <dbReference type="Rhea" id="RHEA:11816"/>
        <dbReference type="ChEBI" id="CHEBI:57634"/>
        <dbReference type="ChEBI" id="CHEBI:58225"/>
        <dbReference type="EC" id="5.3.1.9"/>
    </reaction>
</comment>
<evidence type="ECO:0000256" key="6">
    <source>
        <dbReference type="ARBA" id="ARBA00029321"/>
    </source>
</evidence>
<sequence>MPTETTASGSDIDRAFTVLFNLTDGKSPSQPGTNRYLADVKKMFVDPAAAERILEKENPLVYEFHELGIPRDPGDLAFGTSITYPGQVAGEYYMTKGHFHQILETAEVYYCIQGHGMMMMENPEGQWDCQELAPGKAIYVPKRFAHRSINIGQTPFVTFFCFRADAGHDYKTIETKGFRKIVVEKDGKTVIIDNPRWK</sequence>
<dbReference type="GO" id="GO:0006096">
    <property type="term" value="P:glycolytic process"/>
    <property type="evidence" value="ECO:0007669"/>
    <property type="project" value="UniProtKB-UniPathway"/>
</dbReference>
<dbReference type="Gene3D" id="2.60.120.10">
    <property type="entry name" value="Jelly Rolls"/>
    <property type="match status" value="1"/>
</dbReference>
<reference evidence="8" key="1">
    <citation type="journal article" date="2014" name="Front. Microbiol.">
        <title>High frequency of phylogenetically diverse reductive dehalogenase-homologous genes in deep subseafloor sedimentary metagenomes.</title>
        <authorList>
            <person name="Kawai M."/>
            <person name="Futagami T."/>
            <person name="Toyoda A."/>
            <person name="Takaki Y."/>
            <person name="Nishi S."/>
            <person name="Hori S."/>
            <person name="Arai W."/>
            <person name="Tsubouchi T."/>
            <person name="Morono Y."/>
            <person name="Uchiyama I."/>
            <person name="Ito T."/>
            <person name="Fujiyama A."/>
            <person name="Inagaki F."/>
            <person name="Takami H."/>
        </authorList>
    </citation>
    <scope>NUCLEOTIDE SEQUENCE</scope>
    <source>
        <strain evidence="8">Expedition CK06-06</strain>
    </source>
</reference>
<dbReference type="InterPro" id="IPR010551">
    <property type="entry name" value="G6P_isomerase_prok"/>
</dbReference>
<dbReference type="Pfam" id="PF06560">
    <property type="entry name" value="GPI"/>
    <property type="match status" value="1"/>
</dbReference>
<comment type="similarity">
    <text evidence="2">Belongs to the archaeal-type GPI family.</text>
</comment>
<evidence type="ECO:0000256" key="5">
    <source>
        <dbReference type="ARBA" id="ARBA00023152"/>
    </source>
</evidence>
<dbReference type="AlphaFoldDB" id="X1AGY5"/>
<dbReference type="CDD" id="cd02218">
    <property type="entry name" value="cupin_PGI"/>
    <property type="match status" value="1"/>
</dbReference>
<keyword evidence="5" id="KW-0324">Glycolysis</keyword>
<evidence type="ECO:0000256" key="2">
    <source>
        <dbReference type="ARBA" id="ARBA00006542"/>
    </source>
</evidence>
<dbReference type="InterPro" id="IPR011051">
    <property type="entry name" value="RmlC_Cupin_sf"/>
</dbReference>
<protein>
    <recommendedName>
        <fullName evidence="3">glucose-6-phosphate isomerase</fullName>
        <ecNumber evidence="3">5.3.1.9</ecNumber>
    </recommendedName>
</protein>
<feature type="domain" description="Glucose-6-phosphate isomerase prokaryote" evidence="7">
    <location>
        <begin position="36"/>
        <end position="187"/>
    </location>
</feature>
<evidence type="ECO:0000256" key="4">
    <source>
        <dbReference type="ARBA" id="ARBA00022432"/>
    </source>
</evidence>
<dbReference type="UniPathway" id="UPA00109">
    <property type="reaction ID" value="UER00181"/>
</dbReference>
<dbReference type="EC" id="5.3.1.9" evidence="3"/>
<evidence type="ECO:0000259" key="7">
    <source>
        <dbReference type="Pfam" id="PF06560"/>
    </source>
</evidence>
<evidence type="ECO:0000313" key="8">
    <source>
        <dbReference type="EMBL" id="GAG59326.1"/>
    </source>
</evidence>
<dbReference type="GO" id="GO:0004347">
    <property type="term" value="F:glucose-6-phosphate isomerase activity"/>
    <property type="evidence" value="ECO:0007669"/>
    <property type="project" value="UniProtKB-EC"/>
</dbReference>
<evidence type="ECO:0000256" key="3">
    <source>
        <dbReference type="ARBA" id="ARBA00011952"/>
    </source>
</evidence>
<gene>
    <name evidence="8" type="ORF">S01H4_11965</name>
</gene>
<dbReference type="InterPro" id="IPR014710">
    <property type="entry name" value="RmlC-like_jellyroll"/>
</dbReference>
<keyword evidence="4" id="KW-0312">Gluconeogenesis</keyword>
<dbReference type="SUPFAM" id="SSF51182">
    <property type="entry name" value="RmlC-like cupins"/>
    <property type="match status" value="1"/>
</dbReference>
<name>X1AGY5_9ZZZZ</name>
<dbReference type="GO" id="GO:0005737">
    <property type="term" value="C:cytoplasm"/>
    <property type="evidence" value="ECO:0007669"/>
    <property type="project" value="InterPro"/>
</dbReference>
<comment type="caution">
    <text evidence="8">The sequence shown here is derived from an EMBL/GenBank/DDBJ whole genome shotgun (WGS) entry which is preliminary data.</text>
</comment>
<organism evidence="8">
    <name type="scientific">marine sediment metagenome</name>
    <dbReference type="NCBI Taxonomy" id="412755"/>
    <lineage>
        <taxon>unclassified sequences</taxon>
        <taxon>metagenomes</taxon>
        <taxon>ecological metagenomes</taxon>
    </lineage>
</organism>
<dbReference type="EMBL" id="BART01004975">
    <property type="protein sequence ID" value="GAG59326.1"/>
    <property type="molecule type" value="Genomic_DNA"/>
</dbReference>
<dbReference type="GO" id="GO:0006094">
    <property type="term" value="P:gluconeogenesis"/>
    <property type="evidence" value="ECO:0007669"/>
    <property type="project" value="UniProtKB-KW"/>
</dbReference>